<sequence>MEEPVFSMRPRLRLSLPCRCKSEPPSLLHTLLESEQDVENGYTLLITEDAETKKSNTRSLAEPDSTTTTDHLPADETSDDEGYYASTSENDEKQNHGNLQMRNDQQESPKQQKNAELRVCAVCHRANTVFDPEKEKDCLYCHEEALFYVIC</sequence>
<evidence type="ECO:0000313" key="3">
    <source>
        <dbReference type="WBParaSite" id="L893_g29278.t1"/>
    </source>
</evidence>
<name>A0A1I7ZS86_9BILA</name>
<dbReference type="Proteomes" id="UP000095287">
    <property type="component" value="Unplaced"/>
</dbReference>
<organism evidence="2 3">
    <name type="scientific">Steinernema glaseri</name>
    <dbReference type="NCBI Taxonomy" id="37863"/>
    <lineage>
        <taxon>Eukaryota</taxon>
        <taxon>Metazoa</taxon>
        <taxon>Ecdysozoa</taxon>
        <taxon>Nematoda</taxon>
        <taxon>Chromadorea</taxon>
        <taxon>Rhabditida</taxon>
        <taxon>Tylenchina</taxon>
        <taxon>Panagrolaimomorpha</taxon>
        <taxon>Strongyloidoidea</taxon>
        <taxon>Steinernematidae</taxon>
        <taxon>Steinernema</taxon>
    </lineage>
</organism>
<keyword evidence="2" id="KW-1185">Reference proteome</keyword>
<proteinExistence type="predicted"/>
<dbReference type="AlphaFoldDB" id="A0A1I7ZS86"/>
<evidence type="ECO:0000256" key="1">
    <source>
        <dbReference type="SAM" id="MobiDB-lite"/>
    </source>
</evidence>
<protein>
    <submittedName>
        <fullName evidence="3">MULTIHEME_CYTC domain-containing protein</fullName>
    </submittedName>
</protein>
<reference evidence="3" key="1">
    <citation type="submission" date="2016-11" db="UniProtKB">
        <authorList>
            <consortium name="WormBaseParasite"/>
        </authorList>
    </citation>
    <scope>IDENTIFICATION</scope>
</reference>
<feature type="compositionally biased region" description="Polar residues" evidence="1">
    <location>
        <begin position="96"/>
        <end position="111"/>
    </location>
</feature>
<accession>A0A1I7ZS86</accession>
<evidence type="ECO:0000313" key="2">
    <source>
        <dbReference type="Proteomes" id="UP000095287"/>
    </source>
</evidence>
<dbReference type="WBParaSite" id="L893_g29278.t1">
    <property type="protein sequence ID" value="L893_g29278.t1"/>
    <property type="gene ID" value="L893_g29278"/>
</dbReference>
<feature type="region of interest" description="Disordered" evidence="1">
    <location>
        <begin position="47"/>
        <end position="111"/>
    </location>
</feature>